<comment type="caution">
    <text evidence="2">The sequence shown here is derived from an EMBL/GenBank/DDBJ whole genome shotgun (WGS) entry which is preliminary data.</text>
</comment>
<dbReference type="Proteomes" id="UP001151760">
    <property type="component" value="Unassembled WGS sequence"/>
</dbReference>
<feature type="region of interest" description="Disordered" evidence="1">
    <location>
        <begin position="451"/>
        <end position="471"/>
    </location>
</feature>
<reference evidence="2" key="2">
    <citation type="submission" date="2022-01" db="EMBL/GenBank/DDBJ databases">
        <authorList>
            <person name="Yamashiro T."/>
            <person name="Shiraishi A."/>
            <person name="Satake H."/>
            <person name="Nakayama K."/>
        </authorList>
    </citation>
    <scope>NUCLEOTIDE SEQUENCE</scope>
</reference>
<sequence length="746" mass="86621">MVETEVLNLLKVSDDLFSCETPLGTTFEEFKRLSLINDDLFNYEVKIPKLTYAPYVEQQTDYLPKKVLGNYEWKMSYEEWEKIYAEVVILIDKIFVRLVDVTVEQWSYKKQIKDYLEIKKQRDTYKKEIDLEYNPSNMEFAEWVSLKFYNHKTMDWYTKNALWVYWSRGDDEVELNNEEVSNIEDKDRNGYKNNFINKWKKGTPWSKNDVPYEKVDHIWMVRVGYMTYFQDYKWYDTLIEGNLKEEALKQKAIYEGSWGNTTQGIEAILGVDTSPEDLNVKFLRSLPSEWDTHVVVWMNKPDFETMGLDDLYNNFKIVEQKVKRTVAVNNDDKNLAFLTTTSPSSTNSINTANTGVSTGNSKVNTASAETNDDLEENGDLKWNMALLSYEARSSIRETGRKISSKKQRQQKLEPRKLIKTSKDEDGLWKRQCVRIDGGVLIGVIWQRMKFKKKQKKKKPNGGFSPWHSRTSQRPKWEIKELQMYNCPNAYKHMVPRAVLMRTGLKTVKNAKPLSTARANYQLNEKGFVEVDAQGHRSRKLCSPLRYQRNLNGGFVLFGGGANGGRITGKGTIKTDKLDFEDVYFVKELKIDGLNPNTEDSQEEDQGLIWGIFTILLCNFLPNTTSYKNSQGHPIDPCEWKTSPDMHTFLFAHFLSQEEPKRVSKALSDPAWVEAMQEELLQFKLQNVWVLVDLPKGHRAIGDKVSQQNQGRMRGNLLLRNKQDFCCQGLTQEEGNDYMNICSSALC</sequence>
<evidence type="ECO:0000313" key="3">
    <source>
        <dbReference type="Proteomes" id="UP001151760"/>
    </source>
</evidence>
<evidence type="ECO:0000256" key="1">
    <source>
        <dbReference type="SAM" id="MobiDB-lite"/>
    </source>
</evidence>
<accession>A0ABQ4XNI4</accession>
<feature type="region of interest" description="Disordered" evidence="1">
    <location>
        <begin position="397"/>
        <end position="417"/>
    </location>
</feature>
<name>A0ABQ4XNI4_9ASTR</name>
<keyword evidence="3" id="KW-1185">Reference proteome</keyword>
<gene>
    <name evidence="2" type="ORF">Tco_0681388</name>
</gene>
<dbReference type="EMBL" id="BQNB010009676">
    <property type="protein sequence ID" value="GJS66824.1"/>
    <property type="molecule type" value="Genomic_DNA"/>
</dbReference>
<proteinExistence type="predicted"/>
<evidence type="ECO:0000313" key="2">
    <source>
        <dbReference type="EMBL" id="GJS66824.1"/>
    </source>
</evidence>
<protein>
    <submittedName>
        <fullName evidence="2">Uncharacterized protein</fullName>
    </submittedName>
</protein>
<reference evidence="2" key="1">
    <citation type="journal article" date="2022" name="Int. J. Mol. Sci.">
        <title>Draft Genome of Tanacetum Coccineum: Genomic Comparison of Closely Related Tanacetum-Family Plants.</title>
        <authorList>
            <person name="Yamashiro T."/>
            <person name="Shiraishi A."/>
            <person name="Nakayama K."/>
            <person name="Satake H."/>
        </authorList>
    </citation>
    <scope>NUCLEOTIDE SEQUENCE</scope>
</reference>
<organism evidence="2 3">
    <name type="scientific">Tanacetum coccineum</name>
    <dbReference type="NCBI Taxonomy" id="301880"/>
    <lineage>
        <taxon>Eukaryota</taxon>
        <taxon>Viridiplantae</taxon>
        <taxon>Streptophyta</taxon>
        <taxon>Embryophyta</taxon>
        <taxon>Tracheophyta</taxon>
        <taxon>Spermatophyta</taxon>
        <taxon>Magnoliopsida</taxon>
        <taxon>eudicotyledons</taxon>
        <taxon>Gunneridae</taxon>
        <taxon>Pentapetalae</taxon>
        <taxon>asterids</taxon>
        <taxon>campanulids</taxon>
        <taxon>Asterales</taxon>
        <taxon>Asteraceae</taxon>
        <taxon>Asteroideae</taxon>
        <taxon>Anthemideae</taxon>
        <taxon>Anthemidinae</taxon>
        <taxon>Tanacetum</taxon>
    </lineage>
</organism>